<dbReference type="Gene3D" id="3.40.50.1820">
    <property type="entry name" value="alpha/beta hydrolase"/>
    <property type="match status" value="1"/>
</dbReference>
<sequence>MKIFLLIISCAFLYKSNNVECVNFVDFMTEKVNQLGNSITGAFKSLKNKFKVFMFPELKEQLIDTNIIEIKSKTKKAFCDFVEEESAQRETESPEYVSLRSEPTALMSTAQLATLHGKRVESHVVLTKDGYLLTLHRLRNSFEEGNKIGNFTVLLHHGLLGSSADWILLGPENSLPYILSSGGCDVWLANARGNYYSRGHVSSNVDSLEFWDFSFHEMGQFDLPAVVEYIKKVKNSDEKINFIGHSMGATAFLVMLSTYPDYNKYFRIAIFLAPLAYMSNSGGPLKILTQMAKSPPEQLIKLLGEGEFVPNRKIPIWIANKYCSGPDMYCVNPLLFLSGSIPEEHKWNKSLRARILYHIPAGGSTKTILHFAQMVNSEKFHKYNHENEEYPLRLVTVPIVMFSSNGDLIATISDVLRLYFSISSPIDHYVIRDKNLSHVDFLWNPHAKVLVYEKVIDFLSNGLNLNASKANEIMW</sequence>
<keyword evidence="4" id="KW-0732">Signal</keyword>
<evidence type="ECO:0000256" key="4">
    <source>
        <dbReference type="SAM" id="SignalP"/>
    </source>
</evidence>
<dbReference type="RefSeq" id="XP_026499503.2">
    <property type="nucleotide sequence ID" value="XM_026643718.2"/>
</dbReference>
<dbReference type="GeneID" id="113403248"/>
<organism evidence="6 7">
    <name type="scientific">Vanessa tameamea</name>
    <name type="common">Kamehameha butterfly</name>
    <dbReference type="NCBI Taxonomy" id="334116"/>
    <lineage>
        <taxon>Eukaryota</taxon>
        <taxon>Metazoa</taxon>
        <taxon>Ecdysozoa</taxon>
        <taxon>Arthropoda</taxon>
        <taxon>Hexapoda</taxon>
        <taxon>Insecta</taxon>
        <taxon>Pterygota</taxon>
        <taxon>Neoptera</taxon>
        <taxon>Endopterygota</taxon>
        <taxon>Lepidoptera</taxon>
        <taxon>Glossata</taxon>
        <taxon>Ditrysia</taxon>
        <taxon>Papilionoidea</taxon>
        <taxon>Nymphalidae</taxon>
        <taxon>Nymphalinae</taxon>
        <taxon>Vanessa</taxon>
    </lineage>
</organism>
<dbReference type="OMA" id="WILLGPE"/>
<evidence type="ECO:0000313" key="6">
    <source>
        <dbReference type="Proteomes" id="UP001652626"/>
    </source>
</evidence>
<dbReference type="Pfam" id="PF00561">
    <property type="entry name" value="Abhydrolase_1"/>
    <property type="match status" value="1"/>
</dbReference>
<keyword evidence="2" id="KW-0443">Lipid metabolism</keyword>
<feature type="active site" description="Nucleophile" evidence="3">
    <location>
        <position position="246"/>
    </location>
</feature>
<feature type="chain" id="PRO_5046292747" evidence="4">
    <location>
        <begin position="22"/>
        <end position="475"/>
    </location>
</feature>
<name>A0A8B8IQT8_VANTA</name>
<protein>
    <submittedName>
        <fullName evidence="7">Lipase 3-like</fullName>
    </submittedName>
</protein>
<accession>A0A8B8IQT8</accession>
<dbReference type="SUPFAM" id="SSF53474">
    <property type="entry name" value="alpha/beta-Hydrolases"/>
    <property type="match status" value="1"/>
</dbReference>
<evidence type="ECO:0000259" key="5">
    <source>
        <dbReference type="Pfam" id="PF00561"/>
    </source>
</evidence>
<dbReference type="AlphaFoldDB" id="A0A8B8IQT8"/>
<evidence type="ECO:0000313" key="7">
    <source>
        <dbReference type="RefSeq" id="XP_026499503.2"/>
    </source>
</evidence>
<dbReference type="Proteomes" id="UP001652626">
    <property type="component" value="Chromosome Z"/>
</dbReference>
<keyword evidence="6" id="KW-1185">Reference proteome</keyword>
<evidence type="ECO:0000256" key="2">
    <source>
        <dbReference type="ARBA" id="ARBA00023098"/>
    </source>
</evidence>
<feature type="active site" description="Charge relay system" evidence="3">
    <location>
        <position position="407"/>
    </location>
</feature>
<feature type="domain" description="AB hydrolase-1" evidence="5">
    <location>
        <begin position="152"/>
        <end position="445"/>
    </location>
</feature>
<feature type="signal peptide" evidence="4">
    <location>
        <begin position="1"/>
        <end position="21"/>
    </location>
</feature>
<dbReference type="PANTHER" id="PTHR11005">
    <property type="entry name" value="LYSOSOMAL ACID LIPASE-RELATED"/>
    <property type="match status" value="1"/>
</dbReference>
<proteinExistence type="predicted"/>
<evidence type="ECO:0000256" key="1">
    <source>
        <dbReference type="ARBA" id="ARBA00022963"/>
    </source>
</evidence>
<reference evidence="7" key="1">
    <citation type="submission" date="2025-08" db="UniProtKB">
        <authorList>
            <consortium name="RefSeq"/>
        </authorList>
    </citation>
    <scope>IDENTIFICATION</scope>
    <source>
        <tissue evidence="7">Whole body</tissue>
    </source>
</reference>
<dbReference type="OrthoDB" id="9974421at2759"/>
<dbReference type="InterPro" id="IPR000073">
    <property type="entry name" value="AB_hydrolase_1"/>
</dbReference>
<keyword evidence="1" id="KW-0442">Lipid degradation</keyword>
<feature type="active site" description="Charge relay system" evidence="3">
    <location>
        <position position="438"/>
    </location>
</feature>
<dbReference type="InterPro" id="IPR029058">
    <property type="entry name" value="AB_hydrolase_fold"/>
</dbReference>
<dbReference type="GO" id="GO:0016042">
    <property type="term" value="P:lipid catabolic process"/>
    <property type="evidence" value="ECO:0007669"/>
    <property type="project" value="UniProtKB-KW"/>
</dbReference>
<dbReference type="GO" id="GO:0016788">
    <property type="term" value="F:hydrolase activity, acting on ester bonds"/>
    <property type="evidence" value="ECO:0007669"/>
    <property type="project" value="InterPro"/>
</dbReference>
<gene>
    <name evidence="7" type="primary">LOC113403248</name>
</gene>
<evidence type="ECO:0000256" key="3">
    <source>
        <dbReference type="PIRSR" id="PIRSR000862-1"/>
    </source>
</evidence>